<evidence type="ECO:0000256" key="1">
    <source>
        <dbReference type="SAM" id="Phobius"/>
    </source>
</evidence>
<keyword evidence="3" id="KW-1185">Reference proteome</keyword>
<keyword evidence="1" id="KW-1133">Transmembrane helix</keyword>
<comment type="caution">
    <text evidence="2">The sequence shown here is derived from an EMBL/GenBank/DDBJ whole genome shotgun (WGS) entry which is preliminary data.</text>
</comment>
<feature type="transmembrane region" description="Helical" evidence="1">
    <location>
        <begin position="79"/>
        <end position="100"/>
    </location>
</feature>
<name>A0A8J2LWH6_9HEXA</name>
<evidence type="ECO:0000313" key="3">
    <source>
        <dbReference type="Proteomes" id="UP000708208"/>
    </source>
</evidence>
<keyword evidence="1" id="KW-0812">Transmembrane</keyword>
<protein>
    <submittedName>
        <fullName evidence="2">Uncharacterized protein</fullName>
    </submittedName>
</protein>
<accession>A0A8J2LWH6</accession>
<sequence>MSLRKICGCGYATITQTIGGIQVIGSLLITVKALFMLYDVHASEEDEERYAAAVGEGILLFEKKFYKNQILAAKWDSTILLIFSSAGLIMGVILLLGSFNRNTAQIYAWIVYTYVTVFICGILMFIFCLFANSSEEAVVKLIFFFASLALQTCLVWVVRVHQKEIEDTTEPVFC</sequence>
<proteinExistence type="predicted"/>
<evidence type="ECO:0000313" key="2">
    <source>
        <dbReference type="EMBL" id="CAG7829955.1"/>
    </source>
</evidence>
<gene>
    <name evidence="2" type="ORF">AFUS01_LOCUS39786</name>
</gene>
<organism evidence="2 3">
    <name type="scientific">Allacma fusca</name>
    <dbReference type="NCBI Taxonomy" id="39272"/>
    <lineage>
        <taxon>Eukaryota</taxon>
        <taxon>Metazoa</taxon>
        <taxon>Ecdysozoa</taxon>
        <taxon>Arthropoda</taxon>
        <taxon>Hexapoda</taxon>
        <taxon>Collembola</taxon>
        <taxon>Symphypleona</taxon>
        <taxon>Sminthuridae</taxon>
        <taxon>Allacma</taxon>
    </lineage>
</organism>
<keyword evidence="1" id="KW-0472">Membrane</keyword>
<dbReference type="EMBL" id="CAJVCH010553583">
    <property type="protein sequence ID" value="CAG7829955.1"/>
    <property type="molecule type" value="Genomic_DNA"/>
</dbReference>
<dbReference type="AlphaFoldDB" id="A0A8J2LWH6"/>
<dbReference type="Proteomes" id="UP000708208">
    <property type="component" value="Unassembled WGS sequence"/>
</dbReference>
<feature type="transmembrane region" description="Helical" evidence="1">
    <location>
        <begin position="106"/>
        <end position="130"/>
    </location>
</feature>
<reference evidence="2" key="1">
    <citation type="submission" date="2021-06" db="EMBL/GenBank/DDBJ databases">
        <authorList>
            <person name="Hodson N. C."/>
            <person name="Mongue J. A."/>
            <person name="Jaron S. K."/>
        </authorList>
    </citation>
    <scope>NUCLEOTIDE SEQUENCE</scope>
</reference>
<feature type="transmembrane region" description="Helical" evidence="1">
    <location>
        <begin position="137"/>
        <end position="158"/>
    </location>
</feature>